<gene>
    <name evidence="2" type="ORF">HYQ45_004599</name>
</gene>
<evidence type="ECO:0000313" key="3">
    <source>
        <dbReference type="Proteomes" id="UP000689129"/>
    </source>
</evidence>
<protein>
    <submittedName>
        <fullName evidence="2">Uncharacterized protein</fullName>
    </submittedName>
</protein>
<feature type="region of interest" description="Disordered" evidence="1">
    <location>
        <begin position="1"/>
        <end position="27"/>
    </location>
</feature>
<sequence length="474" mass="50865">MSTPMGPASRRPKLSLSIKPATGPKPRASKTLAVVDLKSPTAFNTLSNVYVTAIERSTPVTAINTHQTPQLHIHTGMNDLKDHQRRIQTPYAASYPETPLTANPASPSAMEAFFPSIMTATPPLSAGPVEPTDPKVFTFGTTEAPSLSITAITTQIEPRTPRRRATLSGSSAPWLKPPYSHPRSLHSILRNSPLPPPTARTPMSPRRQSLRLQEKAARRVAYNSPIEQTIITNKYTKSHIDLLIDDISPRSPALPGQDPDTVLDLALASPRSPALPGQDPDTVLDLALAFTSDETRDGGQTPGPFEEMRRRMAGLVATTPTALSPSGPGGVRKRKKRRWVWTIGQGEDGDEEVGGAMAAMRAVEAKAASEPPPPITIPSRGVQCLMEDLPTPSVETFDECEDVEMADSSGAVSDSRGVTPGDGDLDLKTPTLTRKGGEGVVARRSVDRLGSVDLFNPETGSRRDTPVPPDMMVT</sequence>
<feature type="region of interest" description="Disordered" evidence="1">
    <location>
        <begin position="189"/>
        <end position="208"/>
    </location>
</feature>
<dbReference type="AlphaFoldDB" id="A0A8I2ZW95"/>
<evidence type="ECO:0000313" key="2">
    <source>
        <dbReference type="EMBL" id="KAG7138355.1"/>
    </source>
</evidence>
<evidence type="ECO:0000256" key="1">
    <source>
        <dbReference type="SAM" id="MobiDB-lite"/>
    </source>
</evidence>
<accession>A0A8I2ZW95</accession>
<comment type="caution">
    <text evidence="2">The sequence shown here is derived from an EMBL/GenBank/DDBJ whole genome shotgun (WGS) entry which is preliminary data.</text>
</comment>
<feature type="region of interest" description="Disordered" evidence="1">
    <location>
        <begin position="452"/>
        <end position="474"/>
    </location>
</feature>
<feature type="region of interest" description="Disordered" evidence="1">
    <location>
        <begin position="405"/>
        <end position="440"/>
    </location>
</feature>
<proteinExistence type="predicted"/>
<dbReference type="EMBL" id="JAEMWZ010000075">
    <property type="protein sequence ID" value="KAG7138355.1"/>
    <property type="molecule type" value="Genomic_DNA"/>
</dbReference>
<reference evidence="2" key="1">
    <citation type="journal article" date="2021" name="Mol. Plant Pathol.">
        <title>A 20-kb lineage-specific genomic region tames virulence in pathogenic amphidiploid Verticillium longisporum.</title>
        <authorList>
            <person name="Harting R."/>
            <person name="Starke J."/>
            <person name="Kusch H."/>
            <person name="Poggeler S."/>
            <person name="Maurus I."/>
            <person name="Schluter R."/>
            <person name="Landesfeind M."/>
            <person name="Bulla I."/>
            <person name="Nowrousian M."/>
            <person name="de Jonge R."/>
            <person name="Stahlhut G."/>
            <person name="Hoff K.J."/>
            <person name="Asshauer K.P."/>
            <person name="Thurmer A."/>
            <person name="Stanke M."/>
            <person name="Daniel R."/>
            <person name="Morgenstern B."/>
            <person name="Thomma B.P.H.J."/>
            <person name="Kronstad J.W."/>
            <person name="Braus-Stromeyer S.A."/>
            <person name="Braus G.H."/>
        </authorList>
    </citation>
    <scope>NUCLEOTIDE SEQUENCE</scope>
    <source>
        <strain evidence="2">Vl32</strain>
    </source>
</reference>
<dbReference type="OrthoDB" id="5206740at2759"/>
<dbReference type="Proteomes" id="UP000689129">
    <property type="component" value="Unassembled WGS sequence"/>
</dbReference>
<organism evidence="2 3">
    <name type="scientific">Verticillium longisporum</name>
    <name type="common">Verticillium dahliae var. longisporum</name>
    <dbReference type="NCBI Taxonomy" id="100787"/>
    <lineage>
        <taxon>Eukaryota</taxon>
        <taxon>Fungi</taxon>
        <taxon>Dikarya</taxon>
        <taxon>Ascomycota</taxon>
        <taxon>Pezizomycotina</taxon>
        <taxon>Sordariomycetes</taxon>
        <taxon>Hypocreomycetidae</taxon>
        <taxon>Glomerellales</taxon>
        <taxon>Plectosphaerellaceae</taxon>
        <taxon>Verticillium</taxon>
    </lineage>
</organism>
<name>A0A8I2ZW95_VERLO</name>